<reference evidence="1" key="1">
    <citation type="journal article" date="2004" name="FEMS Microbiol. Lett.">
        <title>Annotation of the pRhico plasmid of Azospirillum brasilense reveals its role in determining the outer surface composition.</title>
        <authorList>
            <person name="Vanbleu E."/>
            <person name="Marchal K."/>
            <person name="Lambrecht M."/>
            <person name="Mathys J."/>
            <person name="Vanderleyden J."/>
        </authorList>
    </citation>
    <scope>NUCLEOTIDE SEQUENCE</scope>
    <source>
        <plasmid evidence="1">90 MDa</plasmid>
    </source>
</reference>
<geneLocation type="plasmid" evidence="1">
    <name>90 MDa</name>
</geneLocation>
<organism evidence="1">
    <name type="scientific">Azospirillum brasilense</name>
    <dbReference type="NCBI Taxonomy" id="192"/>
    <lineage>
        <taxon>Bacteria</taxon>
        <taxon>Pseudomonadati</taxon>
        <taxon>Pseudomonadota</taxon>
        <taxon>Alphaproteobacteria</taxon>
        <taxon>Rhodospirillales</taxon>
        <taxon>Azospirillaceae</taxon>
        <taxon>Azospirillum</taxon>
    </lineage>
</organism>
<accession>Q6QW12</accession>
<keyword evidence="1" id="KW-0614">Plasmid</keyword>
<dbReference type="AlphaFoldDB" id="Q6QW12"/>
<dbReference type="EMBL" id="AY523976">
    <property type="protein sequence ID" value="AAS83053.1"/>
    <property type="molecule type" value="Genomic_DNA"/>
</dbReference>
<sequence>MSAVNGDLPLDRAGRRAYLAFIRAQIAEGRGEPPPRRCG</sequence>
<proteinExistence type="predicted"/>
<protein>
    <submittedName>
        <fullName evidence="1">Uncharacterized protein</fullName>
    </submittedName>
</protein>
<name>Q6QW12_AZOBR</name>
<evidence type="ECO:0000313" key="1">
    <source>
        <dbReference type="EMBL" id="AAS83053.1"/>
    </source>
</evidence>
<gene>
    <name evidence="1" type="ORF">pRhico113</name>
</gene>